<organism evidence="1 2">
    <name type="scientific">Slackia isoflavoniconvertens</name>
    <dbReference type="NCBI Taxonomy" id="572010"/>
    <lineage>
        <taxon>Bacteria</taxon>
        <taxon>Bacillati</taxon>
        <taxon>Actinomycetota</taxon>
        <taxon>Coriobacteriia</taxon>
        <taxon>Eggerthellales</taxon>
        <taxon>Eggerthellaceae</taxon>
        <taxon>Slackia</taxon>
    </lineage>
</organism>
<reference evidence="1 2" key="1">
    <citation type="journal article" date="2018" name="Elife">
        <title>Discovery and characterization of a prevalent human gut bacterial enzyme sufficient for the inactivation of a family of plant toxins.</title>
        <authorList>
            <person name="Koppel N."/>
            <person name="Bisanz J.E."/>
            <person name="Pandelia M.E."/>
            <person name="Turnbaugh P.J."/>
            <person name="Balskus E.P."/>
        </authorList>
    </citation>
    <scope>NUCLEOTIDE SEQUENCE [LARGE SCALE GENOMIC DNA]</scope>
    <source>
        <strain evidence="1 2">OB21 GAM31</strain>
    </source>
</reference>
<dbReference type="Proteomes" id="UP000253975">
    <property type="component" value="Unassembled WGS sequence"/>
</dbReference>
<proteinExistence type="predicted"/>
<dbReference type="InterPro" id="IPR009061">
    <property type="entry name" value="DNA-bd_dom_put_sf"/>
</dbReference>
<protein>
    <submittedName>
        <fullName evidence="1">Uncharacterized protein</fullName>
    </submittedName>
</protein>
<gene>
    <name evidence="1" type="ORF">C1881_07495</name>
</gene>
<name>A0A369LG51_9ACTN</name>
<dbReference type="SUPFAM" id="SSF46955">
    <property type="entry name" value="Putative DNA-binding domain"/>
    <property type="match status" value="1"/>
</dbReference>
<evidence type="ECO:0000313" key="2">
    <source>
        <dbReference type="Proteomes" id="UP000253975"/>
    </source>
</evidence>
<dbReference type="Gene3D" id="1.10.1660.10">
    <property type="match status" value="1"/>
</dbReference>
<comment type="caution">
    <text evidence="1">The sequence shown here is derived from an EMBL/GenBank/DDBJ whole genome shotgun (WGS) entry which is preliminary data.</text>
</comment>
<dbReference type="AlphaFoldDB" id="A0A369LG51"/>
<accession>A0A369LG51</accession>
<dbReference type="EMBL" id="PPTO01000012">
    <property type="protein sequence ID" value="RDB57196.1"/>
    <property type="molecule type" value="Genomic_DNA"/>
</dbReference>
<sequence length="287" mass="30600">MTSEKKNAVGQMGCCCSSVEQVSWKKGGQGMRDEVADGWKISQVEALVGLPRRDIQRACYEGAGGLGIVKPRNTTWGWRVYEVPDVAKLFLLAQGRRQGKTLDEVRDELASCEGARDALRKLVRCEQAAREACDAHAGASMSARALRCAIEQGDVTVFAGLIDASFAEDARAFCDAHAALGLAAEGLLSKLFADLARVRACGQAPGSNEAKEICAASVHAVSERCALRAADAGMLLARAMNASGMGLTCELWLGPATWTYANAALEASRIDMHARGFSTEDAIESRE</sequence>
<evidence type="ECO:0000313" key="1">
    <source>
        <dbReference type="EMBL" id="RDB57196.1"/>
    </source>
</evidence>